<dbReference type="GO" id="GO:0034039">
    <property type="term" value="F:8-oxo-7,8-dihydroguanine DNA N-glycosylase activity"/>
    <property type="evidence" value="ECO:0007669"/>
    <property type="project" value="TreeGrafter"/>
</dbReference>
<dbReference type="GO" id="GO:0046872">
    <property type="term" value="F:metal ion binding"/>
    <property type="evidence" value="ECO:0007669"/>
    <property type="project" value="UniProtKB-KW"/>
</dbReference>
<evidence type="ECO:0000256" key="2">
    <source>
        <dbReference type="ARBA" id="ARBA00001966"/>
    </source>
</evidence>
<evidence type="ECO:0000256" key="14">
    <source>
        <dbReference type="ARBA" id="ARBA00023295"/>
    </source>
</evidence>
<dbReference type="Pfam" id="PF00633">
    <property type="entry name" value="HHH"/>
    <property type="match status" value="1"/>
</dbReference>
<dbReference type="EMBL" id="JAUPEV010000007">
    <property type="protein sequence ID" value="MDO7253334.1"/>
    <property type="molecule type" value="Genomic_DNA"/>
</dbReference>
<dbReference type="GO" id="GO:0032357">
    <property type="term" value="F:oxidized purine DNA binding"/>
    <property type="evidence" value="ECO:0007669"/>
    <property type="project" value="TreeGrafter"/>
</dbReference>
<dbReference type="RefSeq" id="WP_305517181.1">
    <property type="nucleotide sequence ID" value="NZ_JAUPEV010000007.1"/>
</dbReference>
<comment type="caution">
    <text evidence="17">The sequence shown here is derived from an EMBL/GenBank/DDBJ whole genome shotgun (WGS) entry which is preliminary data.</text>
</comment>
<dbReference type="InterPro" id="IPR015797">
    <property type="entry name" value="NUDIX_hydrolase-like_dom_sf"/>
</dbReference>
<evidence type="ECO:0000313" key="18">
    <source>
        <dbReference type="Proteomes" id="UP001177258"/>
    </source>
</evidence>
<keyword evidence="12" id="KW-0411">Iron-sulfur</keyword>
<keyword evidence="9" id="KW-0227">DNA damage</keyword>
<keyword evidence="11" id="KW-0408">Iron</keyword>
<dbReference type="SUPFAM" id="SSF55811">
    <property type="entry name" value="Nudix"/>
    <property type="match status" value="1"/>
</dbReference>
<dbReference type="InterPro" id="IPR011257">
    <property type="entry name" value="DNA_glycosylase"/>
</dbReference>
<dbReference type="InterPro" id="IPR003265">
    <property type="entry name" value="HhH-GPD_domain"/>
</dbReference>
<dbReference type="GO" id="GO:0035485">
    <property type="term" value="F:adenine/guanine mispair binding"/>
    <property type="evidence" value="ECO:0007669"/>
    <property type="project" value="TreeGrafter"/>
</dbReference>
<keyword evidence="7" id="KW-0004">4Fe-4S</keyword>
<evidence type="ECO:0000256" key="5">
    <source>
        <dbReference type="ARBA" id="ARBA00012045"/>
    </source>
</evidence>
<keyword evidence="8" id="KW-0479">Metal-binding</keyword>
<evidence type="ECO:0000256" key="13">
    <source>
        <dbReference type="ARBA" id="ARBA00023204"/>
    </source>
</evidence>
<dbReference type="Proteomes" id="UP001177258">
    <property type="component" value="Unassembled WGS sequence"/>
</dbReference>
<reference evidence="16 18" key="3">
    <citation type="journal article" date="2024" name="Syst. Appl. Microbiol.">
        <title>Helicobacter cappadocius sp. nov., from lizards: The first psychrotrophic Helicobacter species.</title>
        <authorList>
            <person name="Aydin F."/>
            <person name="Tarhane S."/>
            <person name="Karakaya E."/>
            <person name="Abay S."/>
            <person name="Kayman T."/>
            <person name="Guran O."/>
            <person name="Bozkurt E."/>
            <person name="Uzum N."/>
            <person name="Avci A."/>
            <person name="Olgun K."/>
            <person name="Jablonski D."/>
            <person name="Guran C."/>
            <person name="Burcin Saticioglu I."/>
        </authorList>
    </citation>
    <scope>NUCLEOTIDE SEQUENCE [LARGE SCALE GENOMIC DNA]</scope>
    <source>
        <strain evidence="16">Faydin-H75</strain>
        <strain evidence="18">faydin-H76</strain>
    </source>
</reference>
<evidence type="ECO:0000313" key="19">
    <source>
        <dbReference type="Proteomes" id="UP001240777"/>
    </source>
</evidence>
<evidence type="ECO:0000256" key="3">
    <source>
        <dbReference type="ARBA" id="ARBA00002933"/>
    </source>
</evidence>
<name>A0AA90PJT2_9HELI</name>
<dbReference type="CDD" id="cd00056">
    <property type="entry name" value="ENDO3c"/>
    <property type="match status" value="1"/>
</dbReference>
<dbReference type="SMART" id="SM00478">
    <property type="entry name" value="ENDO3c"/>
    <property type="match status" value="1"/>
</dbReference>
<protein>
    <recommendedName>
        <fullName evidence="6">Adenine DNA glycosylase</fullName>
        <ecNumber evidence="5">3.2.2.31</ecNumber>
    </recommendedName>
</protein>
<dbReference type="EMBL" id="JAUYZK010000007">
    <property type="protein sequence ID" value="MDP2539236.1"/>
    <property type="molecule type" value="Genomic_DNA"/>
</dbReference>
<dbReference type="InterPro" id="IPR000445">
    <property type="entry name" value="HhH_motif"/>
</dbReference>
<dbReference type="SUPFAM" id="SSF48150">
    <property type="entry name" value="DNA-glycosylase"/>
    <property type="match status" value="1"/>
</dbReference>
<keyword evidence="13" id="KW-0234">DNA repair</keyword>
<dbReference type="Gene3D" id="1.10.1670.10">
    <property type="entry name" value="Helix-hairpin-Helix base-excision DNA repair enzymes (C-terminal)"/>
    <property type="match status" value="1"/>
</dbReference>
<keyword evidence="19" id="KW-1185">Reference proteome</keyword>
<evidence type="ECO:0000256" key="8">
    <source>
        <dbReference type="ARBA" id="ARBA00022723"/>
    </source>
</evidence>
<dbReference type="InterPro" id="IPR044298">
    <property type="entry name" value="MIG/MutY"/>
</dbReference>
<dbReference type="Gene3D" id="1.10.340.30">
    <property type="entry name" value="Hypothetical protein, domain 2"/>
    <property type="match status" value="1"/>
</dbReference>
<evidence type="ECO:0000256" key="1">
    <source>
        <dbReference type="ARBA" id="ARBA00000843"/>
    </source>
</evidence>
<dbReference type="PANTHER" id="PTHR42944:SF1">
    <property type="entry name" value="ADENINE DNA GLYCOSYLASE"/>
    <property type="match status" value="1"/>
</dbReference>
<comment type="similarity">
    <text evidence="4">Belongs to the Nth/MutY family.</text>
</comment>
<evidence type="ECO:0000256" key="6">
    <source>
        <dbReference type="ARBA" id="ARBA00022023"/>
    </source>
</evidence>
<dbReference type="Pfam" id="PF00730">
    <property type="entry name" value="HhH-GPD"/>
    <property type="match status" value="1"/>
</dbReference>
<gene>
    <name evidence="16" type="ORF">Q5I04_05345</name>
    <name evidence="17" type="ORF">Q5I06_05555</name>
</gene>
<keyword evidence="10 17" id="KW-0378">Hydrolase</keyword>
<comment type="catalytic activity">
    <reaction evidence="1">
        <text>Hydrolyzes free adenine bases from 7,8-dihydro-8-oxoguanine:adenine mismatched double-stranded DNA, leaving an apurinic site.</text>
        <dbReference type="EC" id="3.2.2.31"/>
    </reaction>
</comment>
<evidence type="ECO:0000256" key="10">
    <source>
        <dbReference type="ARBA" id="ARBA00022801"/>
    </source>
</evidence>
<comment type="cofactor">
    <cofactor evidence="2">
        <name>[4Fe-4S] cluster</name>
        <dbReference type="ChEBI" id="CHEBI:49883"/>
    </cofactor>
</comment>
<accession>A0AA90PJT2</accession>
<dbReference type="GO" id="GO:0006298">
    <property type="term" value="P:mismatch repair"/>
    <property type="evidence" value="ECO:0007669"/>
    <property type="project" value="TreeGrafter"/>
</dbReference>
<dbReference type="AlphaFoldDB" id="A0AA90PJT2"/>
<evidence type="ECO:0000259" key="15">
    <source>
        <dbReference type="SMART" id="SM00478"/>
    </source>
</evidence>
<reference evidence="17 19" key="1">
    <citation type="submission" date="2023-07" db="EMBL/GenBank/DDBJ databases">
        <title>Unpublished Manusciprt.</title>
        <authorList>
            <person name="Aydin F."/>
            <person name="Tarhane S."/>
            <person name="Saticioglu I.B."/>
            <person name="Karakaya E."/>
            <person name="Abay S."/>
            <person name="Guran O."/>
            <person name="Bozkurt E."/>
            <person name="Uzum N."/>
            <person name="Olgun K."/>
            <person name="Jablonski D."/>
        </authorList>
    </citation>
    <scope>NUCLEOTIDE SEQUENCE</scope>
    <source>
        <strain evidence="19">faydin-H75</strain>
        <strain evidence="17">Faydin-H76</strain>
    </source>
</reference>
<evidence type="ECO:0000313" key="16">
    <source>
        <dbReference type="EMBL" id="MDO7253334.1"/>
    </source>
</evidence>
<evidence type="ECO:0000256" key="4">
    <source>
        <dbReference type="ARBA" id="ARBA00008343"/>
    </source>
</evidence>
<proteinExistence type="inferred from homology"/>
<reference evidence="16" key="2">
    <citation type="submission" date="2023-07" db="EMBL/GenBank/DDBJ databases">
        <authorList>
            <person name="Aydin F."/>
            <person name="Tarhane S."/>
            <person name="Saticioglu I.B."/>
            <person name="Karakaya E."/>
            <person name="Abay S."/>
            <person name="Guran O."/>
            <person name="Bozkurt E."/>
            <person name="Uzum N."/>
            <person name="Olgun K."/>
            <person name="Jablonski D."/>
        </authorList>
    </citation>
    <scope>NUCLEOTIDE SEQUENCE</scope>
    <source>
        <strain evidence="16">Faydin-H75</strain>
    </source>
</reference>
<evidence type="ECO:0000256" key="11">
    <source>
        <dbReference type="ARBA" id="ARBA00023004"/>
    </source>
</evidence>
<dbReference type="GO" id="GO:0006284">
    <property type="term" value="P:base-excision repair"/>
    <property type="evidence" value="ECO:0007669"/>
    <property type="project" value="InterPro"/>
</dbReference>
<dbReference type="InterPro" id="IPR004035">
    <property type="entry name" value="Endouclease-III_FeS-bd_BS"/>
</dbReference>
<sequence>MEAKTLQSVHDEILKWYKTNGRKDLPWRNLKGENAPYGVYVSEIMLQQTQVATVLGKYYEPFLNEFPSLEALKEANEERVLYLWRGLGYYLRARNMLKTARICGKYLPSNPKELIKLPGIGEYTAGAIACFGFGKSVSFVDGNIKRVLSRFFALKSPKNNELQEAAQKILNQQNSFDHNQALLDIGALVCLPLSPKCVICPLQLWCKGWQEPLVYTQKKKITYEVLDLNLGLCVLDGKIALAKSEISLYKGLYNFPRVVETITDEGILSFPFVGEFRHSYTRYRLKVKVYLISDMQYLQERVEFFDFRELDKLPMSSMTLKVFDMIREKKFLDLQLQI</sequence>
<evidence type="ECO:0000256" key="9">
    <source>
        <dbReference type="ARBA" id="ARBA00022763"/>
    </source>
</evidence>
<dbReference type="PROSITE" id="PS00764">
    <property type="entry name" value="ENDONUCLEASE_III_1"/>
    <property type="match status" value="1"/>
</dbReference>
<feature type="domain" description="HhH-GPD" evidence="15">
    <location>
        <begin position="45"/>
        <end position="188"/>
    </location>
</feature>
<dbReference type="GO" id="GO:0000701">
    <property type="term" value="F:purine-specific mismatch base pair DNA N-glycosylase activity"/>
    <property type="evidence" value="ECO:0007669"/>
    <property type="project" value="UniProtKB-EC"/>
</dbReference>
<evidence type="ECO:0000256" key="12">
    <source>
        <dbReference type="ARBA" id="ARBA00023014"/>
    </source>
</evidence>
<organism evidence="17 18">
    <name type="scientific">Helicobacter cappadocius</name>
    <dbReference type="NCBI Taxonomy" id="3063998"/>
    <lineage>
        <taxon>Bacteria</taxon>
        <taxon>Pseudomonadati</taxon>
        <taxon>Campylobacterota</taxon>
        <taxon>Epsilonproteobacteria</taxon>
        <taxon>Campylobacterales</taxon>
        <taxon>Helicobacteraceae</taxon>
        <taxon>Helicobacter</taxon>
    </lineage>
</organism>
<dbReference type="InterPro" id="IPR023170">
    <property type="entry name" value="HhH_base_excis_C"/>
</dbReference>
<dbReference type="EC" id="3.2.2.31" evidence="5"/>
<keyword evidence="14 17" id="KW-0326">Glycosidase</keyword>
<dbReference type="PANTHER" id="PTHR42944">
    <property type="entry name" value="ADENINE DNA GLYCOSYLASE"/>
    <property type="match status" value="1"/>
</dbReference>
<evidence type="ECO:0000256" key="7">
    <source>
        <dbReference type="ARBA" id="ARBA00022485"/>
    </source>
</evidence>
<evidence type="ECO:0000313" key="17">
    <source>
        <dbReference type="EMBL" id="MDP2539236.1"/>
    </source>
</evidence>
<dbReference type="Proteomes" id="UP001240777">
    <property type="component" value="Unassembled WGS sequence"/>
</dbReference>
<comment type="function">
    <text evidence="3">Adenine glycosylase active on G-A mispairs. MutY also corrects error-prone DNA synthesis past GO lesions which are due to the oxidatively damaged form of guanine: 7,8-dihydro-8-oxoguanine (8-oxo-dGTP).</text>
</comment>
<dbReference type="GO" id="GO:0051539">
    <property type="term" value="F:4 iron, 4 sulfur cluster binding"/>
    <property type="evidence" value="ECO:0007669"/>
    <property type="project" value="UniProtKB-KW"/>
</dbReference>